<proteinExistence type="predicted"/>
<dbReference type="Proteomes" id="UP000184364">
    <property type="component" value="Unassembled WGS sequence"/>
</dbReference>
<reference evidence="2" key="1">
    <citation type="submission" date="2016-11" db="EMBL/GenBank/DDBJ databases">
        <authorList>
            <person name="Varghese N."/>
            <person name="Submissions S."/>
        </authorList>
    </citation>
    <scope>NUCLEOTIDE SEQUENCE [LARGE SCALE GENOMIC DNA]</scope>
    <source>
        <strain evidence="2">DSM 26899</strain>
    </source>
</reference>
<evidence type="ECO:0000313" key="2">
    <source>
        <dbReference type="Proteomes" id="UP000184364"/>
    </source>
</evidence>
<evidence type="ECO:0000313" key="1">
    <source>
        <dbReference type="EMBL" id="SHK81994.1"/>
    </source>
</evidence>
<accession>A0A1M6VKW2</accession>
<keyword evidence="2" id="KW-1185">Reference proteome</keyword>
<protein>
    <submittedName>
        <fullName evidence="1">Uncharacterized protein</fullName>
    </submittedName>
</protein>
<name>A0A1M6VKW2_9FLAO</name>
<gene>
    <name evidence="1" type="ORF">SAMN05444267_100861</name>
</gene>
<dbReference type="EMBL" id="FRAV01000008">
    <property type="protein sequence ID" value="SHK81994.1"/>
    <property type="molecule type" value="Genomic_DNA"/>
</dbReference>
<organism evidence="1 2">
    <name type="scientific">Chryseobacterium polytrichastri</name>
    <dbReference type="NCBI Taxonomy" id="1302687"/>
    <lineage>
        <taxon>Bacteria</taxon>
        <taxon>Pseudomonadati</taxon>
        <taxon>Bacteroidota</taxon>
        <taxon>Flavobacteriia</taxon>
        <taxon>Flavobacteriales</taxon>
        <taxon>Weeksellaceae</taxon>
        <taxon>Chryseobacterium group</taxon>
        <taxon>Chryseobacterium</taxon>
    </lineage>
</organism>
<dbReference type="STRING" id="1302687.SAMN05444267_100861"/>
<dbReference type="AlphaFoldDB" id="A0A1M6VKW2"/>
<sequence>MDIIEMLTKNAKTCNLFSENRVRKKFLNPYIRETMRRIISLITIIKSFSNIKTIISWHTN</sequence>